<dbReference type="STRING" id="560819.SAMN05428998_13065"/>
<keyword evidence="9" id="KW-1185">Reference proteome</keyword>
<dbReference type="GO" id="GO:0005886">
    <property type="term" value="C:plasma membrane"/>
    <property type="evidence" value="ECO:0007669"/>
    <property type="project" value="UniProtKB-SubCell"/>
</dbReference>
<keyword evidence="3 6" id="KW-0812">Transmembrane</keyword>
<evidence type="ECO:0000256" key="5">
    <source>
        <dbReference type="ARBA" id="ARBA00023136"/>
    </source>
</evidence>
<dbReference type="Pfam" id="PF00892">
    <property type="entry name" value="EamA"/>
    <property type="match status" value="2"/>
</dbReference>
<comment type="subcellular location">
    <subcellularLocation>
        <location evidence="1">Cell membrane</location>
        <topology evidence="1">Multi-pass membrane protein</topology>
    </subcellularLocation>
</comment>
<feature type="transmembrane region" description="Helical" evidence="6">
    <location>
        <begin position="257"/>
        <end position="275"/>
    </location>
</feature>
<evidence type="ECO:0000256" key="3">
    <source>
        <dbReference type="ARBA" id="ARBA00022692"/>
    </source>
</evidence>
<gene>
    <name evidence="8" type="ORF">SAMN05428998_13065</name>
</gene>
<feature type="transmembrane region" description="Helical" evidence="6">
    <location>
        <begin position="104"/>
        <end position="124"/>
    </location>
</feature>
<dbReference type="PANTHER" id="PTHR42920:SF11">
    <property type="entry name" value="INNER MEMBRANE PROTEIN YTFF"/>
    <property type="match status" value="1"/>
</dbReference>
<protein>
    <submittedName>
        <fullName evidence="8">Permease of the drug/metabolite transporter (DMT) superfamily</fullName>
    </submittedName>
</protein>
<feature type="transmembrane region" description="Helical" evidence="6">
    <location>
        <begin position="195"/>
        <end position="221"/>
    </location>
</feature>
<evidence type="ECO:0000256" key="2">
    <source>
        <dbReference type="ARBA" id="ARBA00022475"/>
    </source>
</evidence>
<feature type="transmembrane region" description="Helical" evidence="6">
    <location>
        <begin position="227"/>
        <end position="245"/>
    </location>
</feature>
<dbReference type="InterPro" id="IPR000620">
    <property type="entry name" value="EamA_dom"/>
</dbReference>
<dbReference type="PANTHER" id="PTHR42920">
    <property type="entry name" value="OS03G0707200 PROTEIN-RELATED"/>
    <property type="match status" value="1"/>
</dbReference>
<dbReference type="SUPFAM" id="SSF103481">
    <property type="entry name" value="Multidrug resistance efflux transporter EmrE"/>
    <property type="match status" value="2"/>
</dbReference>
<keyword evidence="2" id="KW-1003">Cell membrane</keyword>
<sequence length="311" mass="32862">MGSEKRGLVERLFGNAYLLLVLTTMAWGGNAVASRFAVGAVSPMALTAMRWLGVVILLALFARREIREAWPQLRPRLGTLALLGACGFTGFNALYYVAAHSTTAINIGILQGAIPIFVLLGAYLLDRAPVTALQSFGVLLTLIGVAVVTSGGSLARLATLSLNQGDLIMLGACALYAGYTLGLRRRPAVSALASFSVLALSACLAALPLAAIEAAAGSFQWPSPRGWLVLAYVVLFPSFLSQLSFMQGVKLIGPARAGVFVNLVPIWAALFSVLLLGEDFALYHGAALVLVLGGIWIAEHAKKRQVDRAVR</sequence>
<proteinExistence type="predicted"/>
<dbReference type="InterPro" id="IPR037185">
    <property type="entry name" value="EmrE-like"/>
</dbReference>
<evidence type="ECO:0000313" key="9">
    <source>
        <dbReference type="Proteomes" id="UP000192917"/>
    </source>
</evidence>
<evidence type="ECO:0000256" key="4">
    <source>
        <dbReference type="ARBA" id="ARBA00022989"/>
    </source>
</evidence>
<dbReference type="InterPro" id="IPR051258">
    <property type="entry name" value="Diverse_Substrate_Transporter"/>
</dbReference>
<dbReference type="RefSeq" id="WP_235017202.1">
    <property type="nucleotide sequence ID" value="NZ_FWZX01000030.1"/>
</dbReference>
<dbReference type="AlphaFoldDB" id="A0A1Y6CRF9"/>
<name>A0A1Y6CRF9_9PROT</name>
<feature type="transmembrane region" description="Helical" evidence="6">
    <location>
        <begin position="36"/>
        <end position="60"/>
    </location>
</feature>
<organism evidence="8 9">
    <name type="scientific">Tistlia consotensis USBA 355</name>
    <dbReference type="NCBI Taxonomy" id="560819"/>
    <lineage>
        <taxon>Bacteria</taxon>
        <taxon>Pseudomonadati</taxon>
        <taxon>Pseudomonadota</taxon>
        <taxon>Alphaproteobacteria</taxon>
        <taxon>Rhodospirillales</taxon>
        <taxon>Rhodovibrionaceae</taxon>
        <taxon>Tistlia</taxon>
    </lineage>
</organism>
<feature type="transmembrane region" description="Helical" evidence="6">
    <location>
        <begin position="167"/>
        <end position="183"/>
    </location>
</feature>
<feature type="transmembrane region" description="Helical" evidence="6">
    <location>
        <begin position="12"/>
        <end position="30"/>
    </location>
</feature>
<evidence type="ECO:0000259" key="7">
    <source>
        <dbReference type="Pfam" id="PF00892"/>
    </source>
</evidence>
<keyword evidence="4 6" id="KW-1133">Transmembrane helix</keyword>
<evidence type="ECO:0000256" key="1">
    <source>
        <dbReference type="ARBA" id="ARBA00004651"/>
    </source>
</evidence>
<evidence type="ECO:0000256" key="6">
    <source>
        <dbReference type="SAM" id="Phobius"/>
    </source>
</evidence>
<feature type="domain" description="EamA" evidence="7">
    <location>
        <begin position="165"/>
        <end position="297"/>
    </location>
</feature>
<accession>A0A1Y6CRF9</accession>
<dbReference type="EMBL" id="FWZX01000030">
    <property type="protein sequence ID" value="SMF71824.1"/>
    <property type="molecule type" value="Genomic_DNA"/>
</dbReference>
<feature type="domain" description="EamA" evidence="7">
    <location>
        <begin position="16"/>
        <end position="149"/>
    </location>
</feature>
<feature type="transmembrane region" description="Helical" evidence="6">
    <location>
        <begin position="136"/>
        <end position="155"/>
    </location>
</feature>
<evidence type="ECO:0000313" key="8">
    <source>
        <dbReference type="EMBL" id="SMF71824.1"/>
    </source>
</evidence>
<feature type="transmembrane region" description="Helical" evidence="6">
    <location>
        <begin position="281"/>
        <end position="298"/>
    </location>
</feature>
<keyword evidence="5 6" id="KW-0472">Membrane</keyword>
<reference evidence="8 9" key="1">
    <citation type="submission" date="2017-04" db="EMBL/GenBank/DDBJ databases">
        <authorList>
            <person name="Afonso C.L."/>
            <person name="Miller P.J."/>
            <person name="Scott M.A."/>
            <person name="Spackman E."/>
            <person name="Goraichik I."/>
            <person name="Dimitrov K.M."/>
            <person name="Suarez D.L."/>
            <person name="Swayne D.E."/>
        </authorList>
    </citation>
    <scope>NUCLEOTIDE SEQUENCE [LARGE SCALE GENOMIC DNA]</scope>
    <source>
        <strain evidence="8 9">USBA 355</strain>
    </source>
</reference>
<dbReference type="Proteomes" id="UP000192917">
    <property type="component" value="Unassembled WGS sequence"/>
</dbReference>
<feature type="transmembrane region" description="Helical" evidence="6">
    <location>
        <begin position="80"/>
        <end position="98"/>
    </location>
</feature>